<dbReference type="Pfam" id="PF04519">
    <property type="entry name" value="Bactofilin"/>
    <property type="match status" value="1"/>
</dbReference>
<gene>
    <name evidence="2" type="ORF">SAMN05216550_123105</name>
</gene>
<dbReference type="PANTHER" id="PTHR35024:SF4">
    <property type="entry name" value="POLYMER-FORMING CYTOSKELETAL PROTEIN"/>
    <property type="match status" value="1"/>
</dbReference>
<dbReference type="AlphaFoldDB" id="A0AAQ1GN09"/>
<dbReference type="InterPro" id="IPR007607">
    <property type="entry name" value="BacA/B"/>
</dbReference>
<comment type="similarity">
    <text evidence="1">Belongs to the bactofilin family.</text>
</comment>
<evidence type="ECO:0000313" key="2">
    <source>
        <dbReference type="EMBL" id="SEK13152.1"/>
    </source>
</evidence>
<organism evidence="2 3">
    <name type="scientific">Paraburkholderia tropica</name>
    <dbReference type="NCBI Taxonomy" id="92647"/>
    <lineage>
        <taxon>Bacteria</taxon>
        <taxon>Pseudomonadati</taxon>
        <taxon>Pseudomonadota</taxon>
        <taxon>Betaproteobacteria</taxon>
        <taxon>Burkholderiales</taxon>
        <taxon>Burkholderiaceae</taxon>
        <taxon>Paraburkholderia</taxon>
    </lineage>
</organism>
<sequence>MKNQLNVSLLAPGATIEGDLILDHGLSLFGIVGGNLIANEGLLHIGLGGLVKGMVDGEHVRVDGTVEGDIRARGSLEINGRVKGNIYYCGTIRLGPAASLEGQLKRVSRELVIENGVTEVSEAPNVQSIQRTANAAA</sequence>
<proteinExistence type="inferred from homology"/>
<reference evidence="2 3" key="1">
    <citation type="submission" date="2016-10" db="EMBL/GenBank/DDBJ databases">
        <authorList>
            <person name="Varghese N."/>
            <person name="Submissions S."/>
        </authorList>
    </citation>
    <scope>NUCLEOTIDE SEQUENCE [LARGE SCALE GENOMIC DNA]</scope>
    <source>
        <strain evidence="2 3">LMG 22274</strain>
    </source>
</reference>
<dbReference type="PANTHER" id="PTHR35024">
    <property type="entry name" value="HYPOTHETICAL CYTOSOLIC PROTEIN"/>
    <property type="match status" value="1"/>
</dbReference>
<dbReference type="RefSeq" id="WP_074987067.1">
    <property type="nucleotide sequence ID" value="NZ_CADFGN010000015.1"/>
</dbReference>
<comment type="caution">
    <text evidence="2">The sequence shown here is derived from an EMBL/GenBank/DDBJ whole genome shotgun (WGS) entry which is preliminary data.</text>
</comment>
<protein>
    <submittedName>
        <fullName evidence="2">Polymer-forming protein</fullName>
    </submittedName>
</protein>
<evidence type="ECO:0000256" key="1">
    <source>
        <dbReference type="ARBA" id="ARBA00044755"/>
    </source>
</evidence>
<accession>A0AAQ1GN09</accession>
<dbReference type="EMBL" id="FNZM01000023">
    <property type="protein sequence ID" value="SEK13152.1"/>
    <property type="molecule type" value="Genomic_DNA"/>
</dbReference>
<dbReference type="Proteomes" id="UP000183529">
    <property type="component" value="Unassembled WGS sequence"/>
</dbReference>
<evidence type="ECO:0000313" key="3">
    <source>
        <dbReference type="Proteomes" id="UP000183529"/>
    </source>
</evidence>
<name>A0AAQ1GN09_9BURK</name>